<evidence type="ECO:0000256" key="1">
    <source>
        <dbReference type="SAM" id="SignalP"/>
    </source>
</evidence>
<dbReference type="Proteomes" id="UP000067243">
    <property type="component" value="Chromosome"/>
</dbReference>
<dbReference type="EMBL" id="CP012328">
    <property type="protein sequence ID" value="AKU79954.1"/>
    <property type="molecule type" value="Genomic_DNA"/>
</dbReference>
<accession>A0A0K1P6W0</accession>
<keyword evidence="3" id="KW-1185">Reference proteome</keyword>
<feature type="chain" id="PRO_5009779621" description="Lipoprotein" evidence="1">
    <location>
        <begin position="22"/>
        <end position="187"/>
    </location>
</feature>
<gene>
    <name evidence="2" type="ORF">STURON_00708</name>
</gene>
<reference evidence="2 3" key="1">
    <citation type="journal article" date="2015" name="Genome Announc.">
        <title>Complete Genome Sequence of Spiroplasma turonicum Strain Tab4cT, a Parasite of a Horse Fly, Haematopota sp. (Diptera: Tabanidae).</title>
        <authorList>
            <person name="Davis R.E."/>
            <person name="Shao J."/>
            <person name="Zhao Y."/>
            <person name="Gasparich G.E."/>
            <person name="Gaynor B.J."/>
            <person name="Donofrio N."/>
        </authorList>
    </citation>
    <scope>NUCLEOTIDE SEQUENCE [LARGE SCALE GENOMIC DNA]</scope>
    <source>
        <strain evidence="2 3">Tab4c</strain>
    </source>
</reference>
<sequence>MKKILSIVTSFALLSGSTSLVNNVVSCGDKNKVESFTYYKNKGDKDLVNLFTSKQSGTGDDNKPLQIENNLLSKSYENSQAKDYTQNDYNIHLSGYDGTNLFVAGYYKENASFCIDLEEIIVELKDLKKINDPINYYREYHTLSLFGNKGENNFNLFIYKVKMSGSKDSKDISYDFDKLYERNIKLS</sequence>
<dbReference type="OrthoDB" id="391287at2"/>
<evidence type="ECO:0008006" key="4">
    <source>
        <dbReference type="Google" id="ProtNLM"/>
    </source>
</evidence>
<evidence type="ECO:0000313" key="3">
    <source>
        <dbReference type="Proteomes" id="UP000067243"/>
    </source>
</evidence>
<dbReference type="RefSeq" id="WP_075048535.1">
    <property type="nucleotide sequence ID" value="NZ_CP012328.1"/>
</dbReference>
<dbReference type="KEGG" id="stur:STURON_00708"/>
<keyword evidence="1" id="KW-0732">Signal</keyword>
<dbReference type="AlphaFoldDB" id="A0A0K1P6W0"/>
<organism evidence="2 3">
    <name type="scientific">Spiroplasma turonicum</name>
    <dbReference type="NCBI Taxonomy" id="216946"/>
    <lineage>
        <taxon>Bacteria</taxon>
        <taxon>Bacillati</taxon>
        <taxon>Mycoplasmatota</taxon>
        <taxon>Mollicutes</taxon>
        <taxon>Entomoplasmatales</taxon>
        <taxon>Spiroplasmataceae</taxon>
        <taxon>Spiroplasma</taxon>
    </lineage>
</organism>
<protein>
    <recommendedName>
        <fullName evidence="4">Lipoprotein</fullName>
    </recommendedName>
</protein>
<evidence type="ECO:0000313" key="2">
    <source>
        <dbReference type="EMBL" id="AKU79954.1"/>
    </source>
</evidence>
<feature type="signal peptide" evidence="1">
    <location>
        <begin position="1"/>
        <end position="21"/>
    </location>
</feature>
<dbReference type="STRING" id="216946.STURO_v1c07080"/>
<name>A0A0K1P6W0_9MOLU</name>
<proteinExistence type="predicted"/>
<dbReference type="PATRIC" id="fig|216946.3.peg.735"/>